<evidence type="ECO:0000313" key="1">
    <source>
        <dbReference type="EMBL" id="KIK54022.1"/>
    </source>
</evidence>
<evidence type="ECO:0000313" key="2">
    <source>
        <dbReference type="Proteomes" id="UP000053593"/>
    </source>
</evidence>
<keyword evidence="2" id="KW-1185">Reference proteome</keyword>
<reference evidence="1 2" key="1">
    <citation type="submission" date="2014-04" db="EMBL/GenBank/DDBJ databases">
        <title>Evolutionary Origins and Diversification of the Mycorrhizal Mutualists.</title>
        <authorList>
            <consortium name="DOE Joint Genome Institute"/>
            <consortium name="Mycorrhizal Genomics Consortium"/>
            <person name="Kohler A."/>
            <person name="Kuo A."/>
            <person name="Nagy L.G."/>
            <person name="Floudas D."/>
            <person name="Copeland A."/>
            <person name="Barry K.W."/>
            <person name="Cichocki N."/>
            <person name="Veneault-Fourrey C."/>
            <person name="LaButti K."/>
            <person name="Lindquist E.A."/>
            <person name="Lipzen A."/>
            <person name="Lundell T."/>
            <person name="Morin E."/>
            <person name="Murat C."/>
            <person name="Riley R."/>
            <person name="Ohm R."/>
            <person name="Sun H."/>
            <person name="Tunlid A."/>
            <person name="Henrissat B."/>
            <person name="Grigoriev I.V."/>
            <person name="Hibbett D.S."/>
            <person name="Martin F."/>
        </authorList>
    </citation>
    <scope>NUCLEOTIDE SEQUENCE [LARGE SCALE GENOMIC DNA]</scope>
    <source>
        <strain evidence="1 2">FD-317 M1</strain>
    </source>
</reference>
<sequence length="140" mass="14817">MTISVQNRPAIPGPFGGRILQSFTGGNVTDATTGELVATVIPSLGGDLGIVSNVNGKLYTDFSMILQWADDQTLAFLKLDGFGSVVNGAAVTTSFSRMETNSTSRQNLADDFLLIVNDIPNVLSPQSIGSFRLFAQTNNS</sequence>
<dbReference type="EMBL" id="KN834821">
    <property type="protein sequence ID" value="KIK54022.1"/>
    <property type="molecule type" value="Genomic_DNA"/>
</dbReference>
<accession>A0A0D0C7Y8</accession>
<dbReference type="HOGENOM" id="CLU_119635_0_0_1"/>
<dbReference type="OrthoDB" id="5231894at2759"/>
<dbReference type="Proteomes" id="UP000053593">
    <property type="component" value="Unassembled WGS sequence"/>
</dbReference>
<gene>
    <name evidence="1" type="ORF">GYMLUDRAFT_49083</name>
</gene>
<organism evidence="1 2">
    <name type="scientific">Collybiopsis luxurians FD-317 M1</name>
    <dbReference type="NCBI Taxonomy" id="944289"/>
    <lineage>
        <taxon>Eukaryota</taxon>
        <taxon>Fungi</taxon>
        <taxon>Dikarya</taxon>
        <taxon>Basidiomycota</taxon>
        <taxon>Agaricomycotina</taxon>
        <taxon>Agaricomycetes</taxon>
        <taxon>Agaricomycetidae</taxon>
        <taxon>Agaricales</taxon>
        <taxon>Marasmiineae</taxon>
        <taxon>Omphalotaceae</taxon>
        <taxon>Collybiopsis</taxon>
        <taxon>Collybiopsis luxurians</taxon>
    </lineage>
</organism>
<name>A0A0D0C7Y8_9AGAR</name>
<dbReference type="AlphaFoldDB" id="A0A0D0C7Y8"/>
<protein>
    <submittedName>
        <fullName evidence="1">Uncharacterized protein</fullName>
    </submittedName>
</protein>
<proteinExistence type="predicted"/>